<dbReference type="Proteomes" id="UP000001542">
    <property type="component" value="Unassembled WGS sequence"/>
</dbReference>
<evidence type="ECO:0000256" key="2">
    <source>
        <dbReference type="SAM" id="Phobius"/>
    </source>
</evidence>
<feature type="transmembrane region" description="Helical" evidence="2">
    <location>
        <begin position="5"/>
        <end position="25"/>
    </location>
</feature>
<proteinExistence type="predicted"/>
<keyword evidence="2" id="KW-0472">Membrane</keyword>
<dbReference type="InParanoid" id="A2FA82"/>
<dbReference type="AlphaFoldDB" id="A2FA82"/>
<reference evidence="3" key="2">
    <citation type="journal article" date="2007" name="Science">
        <title>Draft genome sequence of the sexually transmitted pathogen Trichomonas vaginalis.</title>
        <authorList>
            <person name="Carlton J.M."/>
            <person name="Hirt R.P."/>
            <person name="Silva J.C."/>
            <person name="Delcher A.L."/>
            <person name="Schatz M."/>
            <person name="Zhao Q."/>
            <person name="Wortman J.R."/>
            <person name="Bidwell S.L."/>
            <person name="Alsmark U.C.M."/>
            <person name="Besteiro S."/>
            <person name="Sicheritz-Ponten T."/>
            <person name="Noel C.J."/>
            <person name="Dacks J.B."/>
            <person name="Foster P.G."/>
            <person name="Simillion C."/>
            <person name="Van de Peer Y."/>
            <person name="Miranda-Saavedra D."/>
            <person name="Barton G.J."/>
            <person name="Westrop G.D."/>
            <person name="Mueller S."/>
            <person name="Dessi D."/>
            <person name="Fiori P.L."/>
            <person name="Ren Q."/>
            <person name="Paulsen I."/>
            <person name="Zhang H."/>
            <person name="Bastida-Corcuera F.D."/>
            <person name="Simoes-Barbosa A."/>
            <person name="Brown M.T."/>
            <person name="Hayes R.D."/>
            <person name="Mukherjee M."/>
            <person name="Okumura C.Y."/>
            <person name="Schneider R."/>
            <person name="Smith A.J."/>
            <person name="Vanacova S."/>
            <person name="Villalvazo M."/>
            <person name="Haas B.J."/>
            <person name="Pertea M."/>
            <person name="Feldblyum T.V."/>
            <person name="Utterback T.R."/>
            <person name="Shu C.L."/>
            <person name="Osoegawa K."/>
            <person name="de Jong P.J."/>
            <person name="Hrdy I."/>
            <person name="Horvathova L."/>
            <person name="Zubacova Z."/>
            <person name="Dolezal P."/>
            <person name="Malik S.B."/>
            <person name="Logsdon J.M. Jr."/>
            <person name="Henze K."/>
            <person name="Gupta A."/>
            <person name="Wang C.C."/>
            <person name="Dunne R.L."/>
            <person name="Upcroft J.A."/>
            <person name="Upcroft P."/>
            <person name="White O."/>
            <person name="Salzberg S.L."/>
            <person name="Tang P."/>
            <person name="Chiu C.-H."/>
            <person name="Lee Y.-S."/>
            <person name="Embley T.M."/>
            <person name="Coombs G.H."/>
            <person name="Mottram J.C."/>
            <person name="Tachezy J."/>
            <person name="Fraser-Liggett C.M."/>
            <person name="Johnson P.J."/>
        </authorList>
    </citation>
    <scope>NUCLEOTIDE SEQUENCE [LARGE SCALE GENOMIC DNA]</scope>
    <source>
        <strain evidence="3">G3</strain>
    </source>
</reference>
<dbReference type="EMBL" id="DS113684">
    <property type="protein sequence ID" value="EAX98218.1"/>
    <property type="molecule type" value="Genomic_DNA"/>
</dbReference>
<feature type="compositionally biased region" description="Basic and acidic residues" evidence="1">
    <location>
        <begin position="465"/>
        <end position="532"/>
    </location>
</feature>
<name>A2FA82_TRIV3</name>
<keyword evidence="2" id="KW-0812">Transmembrane</keyword>
<organism evidence="3 4">
    <name type="scientific">Trichomonas vaginalis (strain ATCC PRA-98 / G3)</name>
    <dbReference type="NCBI Taxonomy" id="412133"/>
    <lineage>
        <taxon>Eukaryota</taxon>
        <taxon>Metamonada</taxon>
        <taxon>Parabasalia</taxon>
        <taxon>Trichomonadida</taxon>
        <taxon>Trichomonadidae</taxon>
        <taxon>Trichomonas</taxon>
    </lineage>
</organism>
<dbReference type="VEuPathDB" id="TrichDB:TVAG_263350"/>
<feature type="compositionally biased region" description="Pro residues" evidence="1">
    <location>
        <begin position="411"/>
        <end position="427"/>
    </location>
</feature>
<keyword evidence="4" id="KW-1185">Reference proteome</keyword>
<dbReference type="PANTHER" id="PTHR48138:SF2">
    <property type="entry name" value="KERATINOCYTE PROLINE-RICH PROTEIN"/>
    <property type="match status" value="1"/>
</dbReference>
<reference evidence="3" key="1">
    <citation type="submission" date="2006-10" db="EMBL/GenBank/DDBJ databases">
        <authorList>
            <person name="Amadeo P."/>
            <person name="Zhao Q."/>
            <person name="Wortman J."/>
            <person name="Fraser-Liggett C."/>
            <person name="Carlton J."/>
        </authorList>
    </citation>
    <scope>NUCLEOTIDE SEQUENCE</scope>
    <source>
        <strain evidence="3">G3</strain>
    </source>
</reference>
<dbReference type="RefSeq" id="XP_001311148.1">
    <property type="nucleotide sequence ID" value="XM_001311147.1"/>
</dbReference>
<keyword evidence="2" id="KW-1133">Transmembrane helix</keyword>
<feature type="compositionally biased region" description="Low complexity" evidence="1">
    <location>
        <begin position="428"/>
        <end position="438"/>
    </location>
</feature>
<dbReference type="PANTHER" id="PTHR48138">
    <property type="entry name" value="KERATINOCYTE PROLINE-RICH PROTEIN-RELATED"/>
    <property type="match status" value="1"/>
</dbReference>
<feature type="compositionally biased region" description="Basic and acidic residues" evidence="1">
    <location>
        <begin position="540"/>
        <end position="578"/>
    </location>
</feature>
<protein>
    <submittedName>
        <fullName evidence="3">Uncharacterized protein</fullName>
    </submittedName>
</protein>
<accession>A2FA82</accession>
<feature type="compositionally biased region" description="Pro residues" evidence="1">
    <location>
        <begin position="439"/>
        <end position="464"/>
    </location>
</feature>
<gene>
    <name evidence="3" type="ORF">TVAG_263350</name>
</gene>
<dbReference type="InterPro" id="IPR052881">
    <property type="entry name" value="Keratinocyte_PR"/>
</dbReference>
<feature type="compositionally biased region" description="Pro residues" evidence="1">
    <location>
        <begin position="581"/>
        <end position="598"/>
    </location>
</feature>
<evidence type="ECO:0000313" key="3">
    <source>
        <dbReference type="EMBL" id="EAX98218.1"/>
    </source>
</evidence>
<sequence>MNKRVYEIAGTVMLIISIIMYFIYWGDDFVLEKGRFPFVCNKAENYTISHFENSYPPNKILIIGGVYKSGKSRALQELSKRYLSLKQLPVEIHISRANTFDNLVDLVKSDLVRNFMTLSKTLPRSKMEEFSQMNWKTRAFNEKHGELGNGFAGAQLAAENALEMLHNNKTIIDGLNELLDVLERINDILPVNIFIHSADKIKELKTKDGQNIGKVIMDYALKYFENHYKKHSTIRIALEVIDSRIIAKVKDINGVFVVVLKEIDNPLQTMHSLGIFRHEEGKPIYKLVGGQTAALYHAFMEKKYGTNPYTIAKMHFDEDFAEVKKLMTNTSNTAWFDLCFGPLYNATNISFLDSLFKEGYVYSDENSTTYAGSAAVRAAFCAITPKKYKPKEIKVEKPKSKGKKSKSPSQSPSPKPTPTSTPTPSPSATPVQSAKPSPSVSPPNTPSPSPTPVPSVSPSPSPSPKPEKKSGWFSKKEKPTPKPKSAEIKVETKADSKKVTPEKKEEKKVETKSEEKKTLEKPKDSKKQDQAKPETTQPIKVEDKSSKVDEKKSKEEAKKMKSSEKKESKGWFSKKEKQTPTPSPSKSPVPSPSISPSPKPEKKEKATPSPSASPKPAKKSGWFSKK</sequence>
<evidence type="ECO:0000313" key="4">
    <source>
        <dbReference type="Proteomes" id="UP000001542"/>
    </source>
</evidence>
<feature type="region of interest" description="Disordered" evidence="1">
    <location>
        <begin position="392"/>
        <end position="626"/>
    </location>
</feature>
<evidence type="ECO:0000256" key="1">
    <source>
        <dbReference type="SAM" id="MobiDB-lite"/>
    </source>
</evidence>
<dbReference type="KEGG" id="tva:4756013"/>
<dbReference type="VEuPathDB" id="TrichDB:TVAGG3_0390800"/>